<reference evidence="1" key="2">
    <citation type="submission" date="2025-05" db="UniProtKB">
        <authorList>
            <consortium name="EnsemblMetazoa"/>
        </authorList>
    </citation>
    <scope>IDENTIFICATION</scope>
    <source>
        <strain evidence="1">Foshan</strain>
    </source>
</reference>
<dbReference type="Pfam" id="PF14223">
    <property type="entry name" value="Retrotran_gag_2"/>
    <property type="match status" value="1"/>
</dbReference>
<name>A0ABM1Z5S5_AEDAL</name>
<dbReference type="RefSeq" id="XP_062704285.1">
    <property type="nucleotide sequence ID" value="XM_062848301.1"/>
</dbReference>
<accession>A0ABM1Z5S5</accession>
<dbReference type="Proteomes" id="UP000069940">
    <property type="component" value="Unassembled WGS sequence"/>
</dbReference>
<reference evidence="2" key="1">
    <citation type="journal article" date="2015" name="Proc. Natl. Acad. Sci. U.S.A.">
        <title>Genome sequence of the Asian Tiger mosquito, Aedes albopictus, reveals insights into its biology, genetics, and evolution.</title>
        <authorList>
            <person name="Chen X.G."/>
            <person name="Jiang X."/>
            <person name="Gu J."/>
            <person name="Xu M."/>
            <person name="Wu Y."/>
            <person name="Deng Y."/>
            <person name="Zhang C."/>
            <person name="Bonizzoni M."/>
            <person name="Dermauw W."/>
            <person name="Vontas J."/>
            <person name="Armbruster P."/>
            <person name="Huang X."/>
            <person name="Yang Y."/>
            <person name="Zhang H."/>
            <person name="He W."/>
            <person name="Peng H."/>
            <person name="Liu Y."/>
            <person name="Wu K."/>
            <person name="Chen J."/>
            <person name="Lirakis M."/>
            <person name="Topalis P."/>
            <person name="Van Leeuwen T."/>
            <person name="Hall A.B."/>
            <person name="Jiang X."/>
            <person name="Thorpe C."/>
            <person name="Mueller R.L."/>
            <person name="Sun C."/>
            <person name="Waterhouse R.M."/>
            <person name="Yan G."/>
            <person name="Tu Z.J."/>
            <person name="Fang X."/>
            <person name="James A.A."/>
        </authorList>
    </citation>
    <scope>NUCLEOTIDE SEQUENCE [LARGE SCALE GENOMIC DNA]</scope>
    <source>
        <strain evidence="2">Foshan</strain>
    </source>
</reference>
<sequence length="147" mass="16259">MSTTAKDLSCNIPLQEVEQTSRIGVTAYACSSKGVVDVLTKKVPAAGAEKIKFEEMDWISKALLVSCQSDEYLEIVREKATTKEMWTSLKTTYAKKSVASQTIIRKQLARLRMNEGEDVQTHLLEFEGLVRKLKTAGATLAESDLVS</sequence>
<keyword evidence="2" id="KW-1185">Reference proteome</keyword>
<evidence type="ECO:0008006" key="3">
    <source>
        <dbReference type="Google" id="ProtNLM"/>
    </source>
</evidence>
<protein>
    <recommendedName>
        <fullName evidence="3">Retrotransposon gag domain-containing protein</fullName>
    </recommendedName>
</protein>
<dbReference type="EnsemblMetazoa" id="AALFPA23_015334.R22265">
    <property type="protein sequence ID" value="AALFPA23_015334.P22265"/>
    <property type="gene ID" value="AALFPA23_015334"/>
</dbReference>
<evidence type="ECO:0000313" key="1">
    <source>
        <dbReference type="EnsemblMetazoa" id="AALFPA23_015334.P22265"/>
    </source>
</evidence>
<evidence type="ECO:0000313" key="2">
    <source>
        <dbReference type="Proteomes" id="UP000069940"/>
    </source>
</evidence>
<proteinExistence type="predicted"/>
<organism evidence="1 2">
    <name type="scientific">Aedes albopictus</name>
    <name type="common">Asian tiger mosquito</name>
    <name type="synonym">Stegomyia albopicta</name>
    <dbReference type="NCBI Taxonomy" id="7160"/>
    <lineage>
        <taxon>Eukaryota</taxon>
        <taxon>Metazoa</taxon>
        <taxon>Ecdysozoa</taxon>
        <taxon>Arthropoda</taxon>
        <taxon>Hexapoda</taxon>
        <taxon>Insecta</taxon>
        <taxon>Pterygota</taxon>
        <taxon>Neoptera</taxon>
        <taxon>Endopterygota</taxon>
        <taxon>Diptera</taxon>
        <taxon>Nematocera</taxon>
        <taxon>Culicoidea</taxon>
        <taxon>Culicidae</taxon>
        <taxon>Culicinae</taxon>
        <taxon>Aedini</taxon>
        <taxon>Aedes</taxon>
        <taxon>Stegomyia</taxon>
    </lineage>
</organism>
<dbReference type="GeneID" id="134286650"/>